<dbReference type="Pfam" id="PF00400">
    <property type="entry name" value="WD40"/>
    <property type="match status" value="2"/>
</dbReference>
<dbReference type="PROSITE" id="PS50082">
    <property type="entry name" value="WD_REPEATS_2"/>
    <property type="match status" value="2"/>
</dbReference>
<gene>
    <name evidence="4" type="ORF">CGI_10026020</name>
</gene>
<evidence type="ECO:0000256" key="1">
    <source>
        <dbReference type="ARBA" id="ARBA00022574"/>
    </source>
</evidence>
<sequence>MAIYIENMRKHFQQNKRIRERTAHDYKVHSVARSCDGRRLASGSFDKTVSVFQLDNDRDRIDQSTLYKSYVPWPPSLGKNPYISHEHLVIDSYPDLKLQHTLYVHTASCICIEFDPKGKYFATGSADALVSIWDVKELACIRTLSRLEWPVRTLSFSHDGKMLASAPEDLIIDIAEIDSVSLVEAIYLEYAHLLANLGLS</sequence>
<dbReference type="PROSITE" id="PS50294">
    <property type="entry name" value="WD_REPEATS_REGION"/>
    <property type="match status" value="1"/>
</dbReference>
<dbReference type="AlphaFoldDB" id="K1QTR3"/>
<evidence type="ECO:0000256" key="3">
    <source>
        <dbReference type="ARBA" id="ARBA00046343"/>
    </source>
</evidence>
<dbReference type="InterPro" id="IPR001680">
    <property type="entry name" value="WD40_rpt"/>
</dbReference>
<keyword evidence="2" id="KW-0677">Repeat</keyword>
<dbReference type="SMART" id="SM00320">
    <property type="entry name" value="WD40"/>
    <property type="match status" value="3"/>
</dbReference>
<dbReference type="GO" id="GO:0000445">
    <property type="term" value="C:THO complex part of transcription export complex"/>
    <property type="evidence" value="ECO:0007669"/>
    <property type="project" value="TreeGrafter"/>
</dbReference>
<name>K1QTR3_MAGGI</name>
<dbReference type="InterPro" id="IPR040132">
    <property type="entry name" value="Tex1/THOC3"/>
</dbReference>
<dbReference type="EMBL" id="JH818173">
    <property type="protein sequence ID" value="EKC37033.1"/>
    <property type="molecule type" value="Genomic_DNA"/>
</dbReference>
<dbReference type="InterPro" id="IPR015943">
    <property type="entry name" value="WD40/YVTN_repeat-like_dom_sf"/>
</dbReference>
<evidence type="ECO:0000313" key="4">
    <source>
        <dbReference type="EMBL" id="EKC37033.1"/>
    </source>
</evidence>
<dbReference type="GO" id="GO:0006406">
    <property type="term" value="P:mRNA export from nucleus"/>
    <property type="evidence" value="ECO:0007669"/>
    <property type="project" value="InterPro"/>
</dbReference>
<organism evidence="4">
    <name type="scientific">Magallana gigas</name>
    <name type="common">Pacific oyster</name>
    <name type="synonym">Crassostrea gigas</name>
    <dbReference type="NCBI Taxonomy" id="29159"/>
    <lineage>
        <taxon>Eukaryota</taxon>
        <taxon>Metazoa</taxon>
        <taxon>Spiralia</taxon>
        <taxon>Lophotrochozoa</taxon>
        <taxon>Mollusca</taxon>
        <taxon>Bivalvia</taxon>
        <taxon>Autobranchia</taxon>
        <taxon>Pteriomorphia</taxon>
        <taxon>Ostreida</taxon>
        <taxon>Ostreoidea</taxon>
        <taxon>Ostreidae</taxon>
        <taxon>Magallana</taxon>
    </lineage>
</organism>
<comment type="similarity">
    <text evidence="3">Belongs to the THOC3 family.</text>
</comment>
<dbReference type="InParanoid" id="K1QTR3"/>
<dbReference type="SUPFAM" id="SSF50978">
    <property type="entry name" value="WD40 repeat-like"/>
    <property type="match status" value="1"/>
</dbReference>
<dbReference type="PANTHER" id="PTHR22839:SF0">
    <property type="entry name" value="THO COMPLEX SUBUNIT 3"/>
    <property type="match status" value="1"/>
</dbReference>
<dbReference type="Gene3D" id="2.130.10.10">
    <property type="entry name" value="YVTN repeat-like/Quinoprotein amine dehydrogenase"/>
    <property type="match status" value="2"/>
</dbReference>
<protein>
    <submittedName>
        <fullName evidence="4">THO complex subunit 3</fullName>
    </submittedName>
</protein>
<dbReference type="HOGENOM" id="CLU_1367415_0_0_1"/>
<dbReference type="InterPro" id="IPR036322">
    <property type="entry name" value="WD40_repeat_dom_sf"/>
</dbReference>
<reference evidence="4" key="1">
    <citation type="journal article" date="2012" name="Nature">
        <title>The oyster genome reveals stress adaptation and complexity of shell formation.</title>
        <authorList>
            <person name="Zhang G."/>
            <person name="Fang X."/>
            <person name="Guo X."/>
            <person name="Li L."/>
            <person name="Luo R."/>
            <person name="Xu F."/>
            <person name="Yang P."/>
            <person name="Zhang L."/>
            <person name="Wang X."/>
            <person name="Qi H."/>
            <person name="Xiong Z."/>
            <person name="Que H."/>
            <person name="Xie Y."/>
            <person name="Holland P.W."/>
            <person name="Paps J."/>
            <person name="Zhu Y."/>
            <person name="Wu F."/>
            <person name="Chen Y."/>
            <person name="Wang J."/>
            <person name="Peng C."/>
            <person name="Meng J."/>
            <person name="Yang L."/>
            <person name="Liu J."/>
            <person name="Wen B."/>
            <person name="Zhang N."/>
            <person name="Huang Z."/>
            <person name="Zhu Q."/>
            <person name="Feng Y."/>
            <person name="Mount A."/>
            <person name="Hedgecock D."/>
            <person name="Xu Z."/>
            <person name="Liu Y."/>
            <person name="Domazet-Loso T."/>
            <person name="Du Y."/>
            <person name="Sun X."/>
            <person name="Zhang S."/>
            <person name="Liu B."/>
            <person name="Cheng P."/>
            <person name="Jiang X."/>
            <person name="Li J."/>
            <person name="Fan D."/>
            <person name="Wang W."/>
            <person name="Fu W."/>
            <person name="Wang T."/>
            <person name="Wang B."/>
            <person name="Zhang J."/>
            <person name="Peng Z."/>
            <person name="Li Y."/>
            <person name="Li N."/>
            <person name="Wang J."/>
            <person name="Chen M."/>
            <person name="He Y."/>
            <person name="Tan F."/>
            <person name="Song X."/>
            <person name="Zheng Q."/>
            <person name="Huang R."/>
            <person name="Yang H."/>
            <person name="Du X."/>
            <person name="Chen L."/>
            <person name="Yang M."/>
            <person name="Gaffney P.M."/>
            <person name="Wang S."/>
            <person name="Luo L."/>
            <person name="She Z."/>
            <person name="Ming Y."/>
            <person name="Huang W."/>
            <person name="Zhang S."/>
            <person name="Huang B."/>
            <person name="Zhang Y."/>
            <person name="Qu T."/>
            <person name="Ni P."/>
            <person name="Miao G."/>
            <person name="Wang J."/>
            <person name="Wang Q."/>
            <person name="Steinberg C.E."/>
            <person name="Wang H."/>
            <person name="Li N."/>
            <person name="Qian L."/>
            <person name="Zhang G."/>
            <person name="Li Y."/>
            <person name="Yang H."/>
            <person name="Liu X."/>
            <person name="Wang J."/>
            <person name="Yin Y."/>
            <person name="Wang J."/>
        </authorList>
    </citation>
    <scope>NUCLEOTIDE SEQUENCE [LARGE SCALE GENOMIC DNA]</scope>
    <source>
        <strain evidence="4">05x7-T-G4-1.051#20</strain>
    </source>
</reference>
<keyword evidence="1" id="KW-0853">WD repeat</keyword>
<accession>K1QTR3</accession>
<evidence type="ECO:0000256" key="2">
    <source>
        <dbReference type="ARBA" id="ARBA00022737"/>
    </source>
</evidence>
<proteinExistence type="inferred from homology"/>
<dbReference type="PANTHER" id="PTHR22839">
    <property type="entry name" value="THO COMPLEX SUBUNIT 3 THO3"/>
    <property type="match status" value="1"/>
</dbReference>